<feature type="domain" description="Fucosyltransferase N-terminal" evidence="14">
    <location>
        <begin position="20"/>
        <end position="133"/>
    </location>
</feature>
<dbReference type="EC" id="2.4.1.-" evidence="12"/>
<dbReference type="Pfam" id="PF00852">
    <property type="entry name" value="Glyco_transf_10"/>
    <property type="match status" value="1"/>
</dbReference>
<keyword evidence="5 12" id="KW-0808">Transferase</keyword>
<keyword evidence="11" id="KW-0325">Glycoprotein</keyword>
<keyword evidence="4 12" id="KW-0328">Glycosyltransferase</keyword>
<dbReference type="InterPro" id="IPR038577">
    <property type="entry name" value="GT10-like_C_sf"/>
</dbReference>
<evidence type="ECO:0000256" key="11">
    <source>
        <dbReference type="ARBA" id="ARBA00023180"/>
    </source>
</evidence>
<dbReference type="Gene3D" id="3.40.50.11660">
    <property type="entry name" value="Glycosyl transferase family 10, C-terminal domain"/>
    <property type="match status" value="1"/>
</dbReference>
<evidence type="ECO:0000256" key="7">
    <source>
        <dbReference type="ARBA" id="ARBA00022968"/>
    </source>
</evidence>
<dbReference type="InterPro" id="IPR031481">
    <property type="entry name" value="Glyco_tran_10_N"/>
</dbReference>
<evidence type="ECO:0000256" key="12">
    <source>
        <dbReference type="RuleBase" id="RU003832"/>
    </source>
</evidence>
<accession>A0ABY7D7X8</accession>
<protein>
    <recommendedName>
        <fullName evidence="12">Fucosyltransferase</fullName>
        <ecNumber evidence="12">2.4.1.-</ecNumber>
    </recommendedName>
</protein>
<evidence type="ECO:0000256" key="6">
    <source>
        <dbReference type="ARBA" id="ARBA00022692"/>
    </source>
</evidence>
<evidence type="ECO:0000256" key="10">
    <source>
        <dbReference type="ARBA" id="ARBA00023136"/>
    </source>
</evidence>
<dbReference type="PANTHER" id="PTHR48438:SF1">
    <property type="entry name" value="ALPHA-(1,3)-FUCOSYLTRANSFERASE C-RELATED"/>
    <property type="match status" value="1"/>
</dbReference>
<comment type="subcellular location">
    <subcellularLocation>
        <location evidence="1">Golgi apparatus membrane</location>
        <topology evidence="1">Single-pass type II membrane protein</topology>
    </subcellularLocation>
    <subcellularLocation>
        <location evidence="12">Golgi apparatus</location>
        <location evidence="12">Golgi stack membrane</location>
        <topology evidence="12">Single-pass type II membrane protein</topology>
    </subcellularLocation>
</comment>
<dbReference type="EMBL" id="CP111012">
    <property type="protein sequence ID" value="WAQ93489.1"/>
    <property type="molecule type" value="Genomic_DNA"/>
</dbReference>
<keyword evidence="7" id="KW-0735">Signal-anchor</keyword>
<comment type="pathway">
    <text evidence="2">Protein modification; protein glycosylation.</text>
</comment>
<evidence type="ECO:0000256" key="1">
    <source>
        <dbReference type="ARBA" id="ARBA00004323"/>
    </source>
</evidence>
<gene>
    <name evidence="15" type="ORF">MAR_005960</name>
</gene>
<dbReference type="SUPFAM" id="SSF53756">
    <property type="entry name" value="UDP-Glycosyltransferase/glycogen phosphorylase"/>
    <property type="match status" value="1"/>
</dbReference>
<dbReference type="Proteomes" id="UP001164746">
    <property type="component" value="Chromosome 1"/>
</dbReference>
<dbReference type="InterPro" id="IPR055270">
    <property type="entry name" value="Glyco_tran_10_C"/>
</dbReference>
<evidence type="ECO:0000259" key="14">
    <source>
        <dbReference type="Pfam" id="PF17039"/>
    </source>
</evidence>
<feature type="domain" description="Fucosyltransferase C-terminal" evidence="13">
    <location>
        <begin position="151"/>
        <end position="329"/>
    </location>
</feature>
<evidence type="ECO:0000256" key="3">
    <source>
        <dbReference type="ARBA" id="ARBA00008919"/>
    </source>
</evidence>
<evidence type="ECO:0000313" key="16">
    <source>
        <dbReference type="Proteomes" id="UP001164746"/>
    </source>
</evidence>
<evidence type="ECO:0000256" key="2">
    <source>
        <dbReference type="ARBA" id="ARBA00004922"/>
    </source>
</evidence>
<comment type="similarity">
    <text evidence="3 12">Belongs to the glycosyltransferase 10 family.</text>
</comment>
<evidence type="ECO:0000256" key="8">
    <source>
        <dbReference type="ARBA" id="ARBA00022989"/>
    </source>
</evidence>
<dbReference type="PANTHER" id="PTHR48438">
    <property type="entry name" value="ALPHA-(1,3)-FUCOSYLTRANSFERASE C-RELATED"/>
    <property type="match status" value="1"/>
</dbReference>
<evidence type="ECO:0000259" key="13">
    <source>
        <dbReference type="Pfam" id="PF00852"/>
    </source>
</evidence>
<sequence>MESPFIDSKLYINTSKAESVKNILWWNPPIWLNNWIKETDERRYSYTNCKVTTDRTTLKGSSAVVFSVADTGMGSRPPLKPNERNPNQAWIFFTLESPPNIMWQKDHKRPEWLNMFNWSWTYKPDSDIFYPYGILQTRDMPLQKNYSEMFRKKTKLAAWAVSHCDVVSKRDRYVEMLNSFTSDGYTSIVDKFGSCNGALSKPSKEQFENIIDEEYKFYLEFENSFCPDYITEKFFMNYKRDVVTILRGMGEYEKYFPKGSFLNTKDFPSPGDLAKFIVNLAADEEKYIEYLKMKDRFSVKELQFTYDDSVCKICHRLNNINEYRKTVDLNDVLGTCVQAKDV</sequence>
<keyword evidence="10" id="KW-0472">Membrane</keyword>
<proteinExistence type="inferred from homology"/>
<name>A0ABY7D7X8_MYAAR</name>
<reference evidence="15" key="1">
    <citation type="submission" date="2022-11" db="EMBL/GenBank/DDBJ databases">
        <title>Centuries of genome instability and evolution in soft-shell clam transmissible cancer (bioRxiv).</title>
        <authorList>
            <person name="Hart S.F.M."/>
            <person name="Yonemitsu M.A."/>
            <person name="Giersch R.M."/>
            <person name="Beal B.F."/>
            <person name="Arriagada G."/>
            <person name="Davis B.W."/>
            <person name="Ostrander E.A."/>
            <person name="Goff S.P."/>
            <person name="Metzger M.J."/>
        </authorList>
    </citation>
    <scope>NUCLEOTIDE SEQUENCE</scope>
    <source>
        <strain evidence="15">MELC-2E11</strain>
        <tissue evidence="15">Siphon/mantle</tissue>
    </source>
</reference>
<evidence type="ECO:0000256" key="4">
    <source>
        <dbReference type="ARBA" id="ARBA00022676"/>
    </source>
</evidence>
<keyword evidence="16" id="KW-1185">Reference proteome</keyword>
<organism evidence="15 16">
    <name type="scientific">Mya arenaria</name>
    <name type="common">Soft-shell clam</name>
    <dbReference type="NCBI Taxonomy" id="6604"/>
    <lineage>
        <taxon>Eukaryota</taxon>
        <taxon>Metazoa</taxon>
        <taxon>Spiralia</taxon>
        <taxon>Lophotrochozoa</taxon>
        <taxon>Mollusca</taxon>
        <taxon>Bivalvia</taxon>
        <taxon>Autobranchia</taxon>
        <taxon>Heteroconchia</taxon>
        <taxon>Euheterodonta</taxon>
        <taxon>Imparidentia</taxon>
        <taxon>Neoheterodontei</taxon>
        <taxon>Myida</taxon>
        <taxon>Myoidea</taxon>
        <taxon>Myidae</taxon>
        <taxon>Mya</taxon>
    </lineage>
</organism>
<dbReference type="Pfam" id="PF17039">
    <property type="entry name" value="Glyco_tran_10_N"/>
    <property type="match status" value="1"/>
</dbReference>
<keyword evidence="9 12" id="KW-0333">Golgi apparatus</keyword>
<evidence type="ECO:0000313" key="15">
    <source>
        <dbReference type="EMBL" id="WAQ93489.1"/>
    </source>
</evidence>
<keyword evidence="8" id="KW-1133">Transmembrane helix</keyword>
<evidence type="ECO:0000256" key="9">
    <source>
        <dbReference type="ARBA" id="ARBA00023034"/>
    </source>
</evidence>
<dbReference type="InterPro" id="IPR001503">
    <property type="entry name" value="Glyco_trans_10"/>
</dbReference>
<evidence type="ECO:0000256" key="5">
    <source>
        <dbReference type="ARBA" id="ARBA00022679"/>
    </source>
</evidence>
<keyword evidence="6 12" id="KW-0812">Transmembrane</keyword>